<evidence type="ECO:0000313" key="10">
    <source>
        <dbReference type="Proteomes" id="UP001147752"/>
    </source>
</evidence>
<evidence type="ECO:0000259" key="8">
    <source>
        <dbReference type="PROSITE" id="PS50048"/>
    </source>
</evidence>
<evidence type="ECO:0000256" key="5">
    <source>
        <dbReference type="ARBA" id="ARBA00023163"/>
    </source>
</evidence>
<dbReference type="PROSITE" id="PS50048">
    <property type="entry name" value="ZN2_CY6_FUNGAL_2"/>
    <property type="match status" value="1"/>
</dbReference>
<dbReference type="PANTHER" id="PTHR36206">
    <property type="entry name" value="ASPERCRYPTIN BIOSYNTHESIS CLUSTER-SPECIFIC TRANSCRIPTION REGULATOR ATNN-RELATED"/>
    <property type="match status" value="1"/>
</dbReference>
<dbReference type="InterPro" id="IPR021858">
    <property type="entry name" value="Fun_TF"/>
</dbReference>
<evidence type="ECO:0000256" key="2">
    <source>
        <dbReference type="ARBA" id="ARBA00022833"/>
    </source>
</evidence>
<proteinExistence type="predicted"/>
<dbReference type="PROSITE" id="PS00463">
    <property type="entry name" value="ZN2_CY6_FUNGAL_1"/>
    <property type="match status" value="1"/>
</dbReference>
<dbReference type="Proteomes" id="UP001147752">
    <property type="component" value="Unassembled WGS sequence"/>
</dbReference>
<dbReference type="Pfam" id="PF00172">
    <property type="entry name" value="Zn_clus"/>
    <property type="match status" value="1"/>
</dbReference>
<keyword evidence="2" id="KW-0862">Zinc</keyword>
<dbReference type="GO" id="GO:0003677">
    <property type="term" value="F:DNA binding"/>
    <property type="evidence" value="ECO:0007669"/>
    <property type="project" value="UniProtKB-KW"/>
</dbReference>
<name>A0A9W9V1F1_9EURO</name>
<dbReference type="Pfam" id="PF11951">
    <property type="entry name" value="Fungal_trans_2"/>
    <property type="match status" value="1"/>
</dbReference>
<dbReference type="OrthoDB" id="2593732at2759"/>
<feature type="region of interest" description="Disordered" evidence="7">
    <location>
        <begin position="58"/>
        <end position="88"/>
    </location>
</feature>
<evidence type="ECO:0000256" key="1">
    <source>
        <dbReference type="ARBA" id="ARBA00022723"/>
    </source>
</evidence>
<dbReference type="EMBL" id="JAPZBT010000003">
    <property type="protein sequence ID" value="KAJ5365273.1"/>
    <property type="molecule type" value="Genomic_DNA"/>
</dbReference>
<dbReference type="GeneID" id="81465072"/>
<sequence length="522" mass="59692">MYIPGPKERKTRSKHSNVRTGCITCKTRRKKCDEAQPACQNCIRTGRTCDGYAQVPDKRTRAWRQPRQSDSPASSRHHSSPDNPPVKILRFVDPSPNGLSWSDRWHLDYFHKHTAVSISGYFEDAFWCRLVFQMCQGQAAVRHAAISLSARHVEIEKVEVENVEHRESPLALKHIHKSIICLREDLIRHAACQLHTETVLVTCILLTVQAIFQEDLHGARRHMLSGKQLFREWEAVDCGRGSNWEALKFALSQMERAWEICVNPPDFTNEEPHHYLESDETKVKFHLTEAEKLTNYRTHMMILGRQLMERLLRGGFKIVSAGAPLLRGGRTILIRMRFWRVTVKTHIASGEYSPIDQYVYDLAEPYTLLIYLKVSVGVSPQPTESLFDEYLETFQRVVLLCKNLLRFDLSKEPESLSLVHDYVAVALLWCGMKCRDWSLRDEILSLLNSCKASSPWVSSAIVALKKVIQVESHGLKRGDTIPDAARLQCIDVQVLMGGSKAVLSYGKSRHGGMTWKGETLRY</sequence>
<evidence type="ECO:0000256" key="6">
    <source>
        <dbReference type="ARBA" id="ARBA00023242"/>
    </source>
</evidence>
<dbReference type="Gene3D" id="4.10.240.10">
    <property type="entry name" value="Zn(2)-C6 fungal-type DNA-binding domain"/>
    <property type="match status" value="1"/>
</dbReference>
<organism evidence="9 10">
    <name type="scientific">Penicillium concentricum</name>
    <dbReference type="NCBI Taxonomy" id="293559"/>
    <lineage>
        <taxon>Eukaryota</taxon>
        <taxon>Fungi</taxon>
        <taxon>Dikarya</taxon>
        <taxon>Ascomycota</taxon>
        <taxon>Pezizomycotina</taxon>
        <taxon>Eurotiomycetes</taxon>
        <taxon>Eurotiomycetidae</taxon>
        <taxon>Eurotiales</taxon>
        <taxon>Aspergillaceae</taxon>
        <taxon>Penicillium</taxon>
    </lineage>
</organism>
<keyword evidence="1" id="KW-0479">Metal-binding</keyword>
<dbReference type="GO" id="GO:0000981">
    <property type="term" value="F:DNA-binding transcription factor activity, RNA polymerase II-specific"/>
    <property type="evidence" value="ECO:0007669"/>
    <property type="project" value="InterPro"/>
</dbReference>
<dbReference type="SMART" id="SM00066">
    <property type="entry name" value="GAL4"/>
    <property type="match status" value="1"/>
</dbReference>
<evidence type="ECO:0000256" key="7">
    <source>
        <dbReference type="SAM" id="MobiDB-lite"/>
    </source>
</evidence>
<dbReference type="RefSeq" id="XP_056576740.1">
    <property type="nucleotide sequence ID" value="XM_056725889.1"/>
</dbReference>
<dbReference type="InterPro" id="IPR052360">
    <property type="entry name" value="Transcr_Regulatory_Proteins"/>
</dbReference>
<dbReference type="InterPro" id="IPR001138">
    <property type="entry name" value="Zn2Cys6_DnaBD"/>
</dbReference>
<protein>
    <recommendedName>
        <fullName evidence="8">Zn(2)-C6 fungal-type domain-containing protein</fullName>
    </recommendedName>
</protein>
<keyword evidence="4" id="KW-0238">DNA-binding</keyword>
<evidence type="ECO:0000256" key="3">
    <source>
        <dbReference type="ARBA" id="ARBA00023015"/>
    </source>
</evidence>
<reference evidence="9" key="1">
    <citation type="submission" date="2022-12" db="EMBL/GenBank/DDBJ databases">
        <authorList>
            <person name="Petersen C."/>
        </authorList>
    </citation>
    <scope>NUCLEOTIDE SEQUENCE</scope>
    <source>
        <strain evidence="9">IBT 3081</strain>
    </source>
</reference>
<comment type="caution">
    <text evidence="9">The sequence shown here is derived from an EMBL/GenBank/DDBJ whole genome shotgun (WGS) entry which is preliminary data.</text>
</comment>
<reference evidence="9" key="2">
    <citation type="journal article" date="2023" name="IMA Fungus">
        <title>Comparative genomic study of the Penicillium genus elucidates a diverse pangenome and 15 lateral gene transfer events.</title>
        <authorList>
            <person name="Petersen C."/>
            <person name="Sorensen T."/>
            <person name="Nielsen M.R."/>
            <person name="Sondergaard T.E."/>
            <person name="Sorensen J.L."/>
            <person name="Fitzpatrick D.A."/>
            <person name="Frisvad J.C."/>
            <person name="Nielsen K.L."/>
        </authorList>
    </citation>
    <scope>NUCLEOTIDE SEQUENCE</scope>
    <source>
        <strain evidence="9">IBT 3081</strain>
    </source>
</reference>
<dbReference type="PANTHER" id="PTHR36206:SF13">
    <property type="entry name" value="TRANSCRIPTIONAL REGULATORY PROTEIN MOC3"/>
    <property type="match status" value="1"/>
</dbReference>
<evidence type="ECO:0000256" key="4">
    <source>
        <dbReference type="ARBA" id="ARBA00023125"/>
    </source>
</evidence>
<keyword evidence="6" id="KW-0539">Nucleus</keyword>
<keyword evidence="3" id="KW-0805">Transcription regulation</keyword>
<dbReference type="AlphaFoldDB" id="A0A9W9V1F1"/>
<keyword evidence="5" id="KW-0804">Transcription</keyword>
<dbReference type="InterPro" id="IPR036864">
    <property type="entry name" value="Zn2-C6_fun-type_DNA-bd_sf"/>
</dbReference>
<feature type="domain" description="Zn(2)-C6 fungal-type" evidence="8">
    <location>
        <begin position="21"/>
        <end position="49"/>
    </location>
</feature>
<gene>
    <name evidence="9" type="ORF">N7517_008159</name>
</gene>
<dbReference type="GO" id="GO:0008270">
    <property type="term" value="F:zinc ion binding"/>
    <property type="evidence" value="ECO:0007669"/>
    <property type="project" value="InterPro"/>
</dbReference>
<keyword evidence="10" id="KW-1185">Reference proteome</keyword>
<dbReference type="SUPFAM" id="SSF57701">
    <property type="entry name" value="Zn2/Cys6 DNA-binding domain"/>
    <property type="match status" value="1"/>
</dbReference>
<dbReference type="CDD" id="cd00067">
    <property type="entry name" value="GAL4"/>
    <property type="match status" value="1"/>
</dbReference>
<evidence type="ECO:0000313" key="9">
    <source>
        <dbReference type="EMBL" id="KAJ5365273.1"/>
    </source>
</evidence>
<accession>A0A9W9V1F1</accession>